<dbReference type="Proteomes" id="UP001139722">
    <property type="component" value="Unassembled WGS sequence"/>
</dbReference>
<dbReference type="Gene3D" id="3.30.530.20">
    <property type="match status" value="1"/>
</dbReference>
<dbReference type="EMBL" id="JAMZDY010000001">
    <property type="protein sequence ID" value="MCP2370514.1"/>
    <property type="molecule type" value="Genomic_DNA"/>
</dbReference>
<dbReference type="InterPro" id="IPR023393">
    <property type="entry name" value="START-like_dom_sf"/>
</dbReference>
<comment type="caution">
    <text evidence="3">The sequence shown here is derived from an EMBL/GenBank/DDBJ whole genome shotgun (WGS) entry which is preliminary data.</text>
</comment>
<accession>A0A9X2H6Z2</accession>
<reference evidence="3" key="1">
    <citation type="submission" date="2022-06" db="EMBL/GenBank/DDBJ databases">
        <title>Sequencing the genomes of 1000 actinobacteria strains.</title>
        <authorList>
            <person name="Klenk H.-P."/>
        </authorList>
    </citation>
    <scope>NUCLEOTIDE SEQUENCE</scope>
    <source>
        <strain evidence="3">DSM 22016</strain>
    </source>
</reference>
<dbReference type="OrthoDB" id="3365660at2"/>
<name>A0A9X2H6Z2_9MICO</name>
<dbReference type="Pfam" id="PF08327">
    <property type="entry name" value="AHSA1"/>
    <property type="match status" value="1"/>
</dbReference>
<dbReference type="RefSeq" id="WP_156998345.1">
    <property type="nucleotide sequence ID" value="NZ_BAAANU010000009.1"/>
</dbReference>
<evidence type="ECO:0000256" key="1">
    <source>
        <dbReference type="ARBA" id="ARBA00006817"/>
    </source>
</evidence>
<gene>
    <name evidence="3" type="ORF">BJ978_001190</name>
</gene>
<evidence type="ECO:0000313" key="3">
    <source>
        <dbReference type="EMBL" id="MCP2370514.1"/>
    </source>
</evidence>
<sequence length="154" mass="17134">MPERTATETKQFTITRVLDAPRETVWRAWTDPDEAPHWLHPHRVSTPREHVDYDVRPGGAYRYTMISSDGTEYPTVGVYREVVPPSRLVMTWGKPGDAEGDVPVLTIDLDEHGEAGEQTLMTFHLAGIAGQPGDAGVYDGWSEAFEELEARLGG</sequence>
<dbReference type="CDD" id="cd07814">
    <property type="entry name" value="SRPBCC_CalC_Aha1-like"/>
    <property type="match status" value="1"/>
</dbReference>
<dbReference type="InterPro" id="IPR013538">
    <property type="entry name" value="ASHA1/2-like_C"/>
</dbReference>
<feature type="domain" description="Activator of Hsp90 ATPase homologue 1/2-like C-terminal" evidence="2">
    <location>
        <begin position="19"/>
        <end position="152"/>
    </location>
</feature>
<dbReference type="SUPFAM" id="SSF55961">
    <property type="entry name" value="Bet v1-like"/>
    <property type="match status" value="1"/>
</dbReference>
<proteinExistence type="inferred from homology"/>
<organism evidence="3 4">
    <name type="scientific">Agromyces terreus</name>
    <dbReference type="NCBI Taxonomy" id="424795"/>
    <lineage>
        <taxon>Bacteria</taxon>
        <taxon>Bacillati</taxon>
        <taxon>Actinomycetota</taxon>
        <taxon>Actinomycetes</taxon>
        <taxon>Micrococcales</taxon>
        <taxon>Microbacteriaceae</taxon>
        <taxon>Agromyces</taxon>
    </lineage>
</organism>
<keyword evidence="4" id="KW-1185">Reference proteome</keyword>
<protein>
    <submittedName>
        <fullName evidence="3">Uncharacterized protein YndB with AHSA1/START domain</fullName>
    </submittedName>
</protein>
<evidence type="ECO:0000259" key="2">
    <source>
        <dbReference type="Pfam" id="PF08327"/>
    </source>
</evidence>
<evidence type="ECO:0000313" key="4">
    <source>
        <dbReference type="Proteomes" id="UP001139722"/>
    </source>
</evidence>
<dbReference type="AlphaFoldDB" id="A0A9X2H6Z2"/>
<comment type="similarity">
    <text evidence="1">Belongs to the AHA1 family.</text>
</comment>